<dbReference type="GO" id="GO:0003700">
    <property type="term" value="F:DNA-binding transcription factor activity"/>
    <property type="evidence" value="ECO:0007669"/>
    <property type="project" value="InterPro"/>
</dbReference>
<evidence type="ECO:0000259" key="2">
    <source>
        <dbReference type="PROSITE" id="PS50995"/>
    </source>
</evidence>
<dbReference type="SMART" id="SM00347">
    <property type="entry name" value="HTH_MARR"/>
    <property type="match status" value="1"/>
</dbReference>
<dbReference type="PROSITE" id="PS50995">
    <property type="entry name" value="HTH_MARR_2"/>
    <property type="match status" value="1"/>
</dbReference>
<dbReference type="Gene3D" id="1.10.10.10">
    <property type="entry name" value="Winged helix-like DNA-binding domain superfamily/Winged helix DNA-binding domain"/>
    <property type="match status" value="1"/>
</dbReference>
<dbReference type="GO" id="GO:0006950">
    <property type="term" value="P:response to stress"/>
    <property type="evidence" value="ECO:0007669"/>
    <property type="project" value="TreeGrafter"/>
</dbReference>
<dbReference type="EMBL" id="JACXAH010000005">
    <property type="protein sequence ID" value="MBD1371824.1"/>
    <property type="molecule type" value="Genomic_DNA"/>
</dbReference>
<dbReference type="GO" id="GO:0003677">
    <property type="term" value="F:DNA binding"/>
    <property type="evidence" value="ECO:0007669"/>
    <property type="project" value="UniProtKB-KW"/>
</dbReference>
<dbReference type="InterPro" id="IPR036390">
    <property type="entry name" value="WH_DNA-bd_sf"/>
</dbReference>
<dbReference type="AlphaFoldDB" id="A0A926N5I5"/>
<organism evidence="3 4">
    <name type="scientific">Polycladospora coralii</name>
    <dbReference type="NCBI Taxonomy" id="2771432"/>
    <lineage>
        <taxon>Bacteria</taxon>
        <taxon>Bacillati</taxon>
        <taxon>Bacillota</taxon>
        <taxon>Bacilli</taxon>
        <taxon>Bacillales</taxon>
        <taxon>Thermoactinomycetaceae</taxon>
        <taxon>Polycladospora</taxon>
    </lineage>
</organism>
<name>A0A926N5I5_9BACL</name>
<protein>
    <submittedName>
        <fullName evidence="3">Winged helix-turn-helix transcriptional regulator</fullName>
    </submittedName>
</protein>
<keyword evidence="4" id="KW-1185">Reference proteome</keyword>
<dbReference type="Proteomes" id="UP000661691">
    <property type="component" value="Unassembled WGS sequence"/>
</dbReference>
<proteinExistence type="predicted"/>
<evidence type="ECO:0000313" key="4">
    <source>
        <dbReference type="Proteomes" id="UP000661691"/>
    </source>
</evidence>
<dbReference type="PANTHER" id="PTHR33164">
    <property type="entry name" value="TRANSCRIPTIONAL REGULATOR, MARR FAMILY"/>
    <property type="match status" value="1"/>
</dbReference>
<reference evidence="3" key="1">
    <citation type="submission" date="2020-09" db="EMBL/GenBank/DDBJ databases">
        <title>A novel bacterium of genus Hazenella, isolated from South China Sea.</title>
        <authorList>
            <person name="Huang H."/>
            <person name="Mo K."/>
            <person name="Hu Y."/>
        </authorList>
    </citation>
    <scope>NUCLEOTIDE SEQUENCE</scope>
    <source>
        <strain evidence="3">IB182357</strain>
    </source>
</reference>
<dbReference type="PANTHER" id="PTHR33164:SF99">
    <property type="entry name" value="MARR FAMILY REGULATORY PROTEIN"/>
    <property type="match status" value="1"/>
</dbReference>
<dbReference type="InterPro" id="IPR000835">
    <property type="entry name" value="HTH_MarR-typ"/>
</dbReference>
<comment type="caution">
    <text evidence="3">The sequence shown here is derived from an EMBL/GenBank/DDBJ whole genome shotgun (WGS) entry which is preliminary data.</text>
</comment>
<dbReference type="Pfam" id="PF01047">
    <property type="entry name" value="MarR"/>
    <property type="match status" value="1"/>
</dbReference>
<gene>
    <name evidence="3" type="ORF">IC620_05560</name>
</gene>
<dbReference type="SUPFAM" id="SSF46785">
    <property type="entry name" value="Winged helix' DNA-binding domain"/>
    <property type="match status" value="1"/>
</dbReference>
<accession>A0A926N5I5</accession>
<evidence type="ECO:0000256" key="1">
    <source>
        <dbReference type="ARBA" id="ARBA00023125"/>
    </source>
</evidence>
<feature type="domain" description="HTH marR-type" evidence="2">
    <location>
        <begin position="7"/>
        <end position="142"/>
    </location>
</feature>
<keyword evidence="1" id="KW-0238">DNA-binding</keyword>
<dbReference type="InterPro" id="IPR036388">
    <property type="entry name" value="WH-like_DNA-bd_sf"/>
</dbReference>
<evidence type="ECO:0000313" key="3">
    <source>
        <dbReference type="EMBL" id="MBD1371824.1"/>
    </source>
</evidence>
<sequence>MNKDQTISDIEQLLHEMSVMLDQKGREILAQSAVTFPQFSALLWLKNDGDMTIGELSQKLFLACSTTTDLIDRMERSEIVERVRDDRDRRIIRIHILPKGHKVIDEVIAARRIHLTEVFLSISDDQMLEMKKYLSLLCGELKKT</sequence>
<dbReference type="InterPro" id="IPR039422">
    <property type="entry name" value="MarR/SlyA-like"/>
</dbReference>